<dbReference type="AlphaFoldDB" id="A0A1I4KTD2"/>
<reference evidence="2" key="1">
    <citation type="submission" date="2016-10" db="EMBL/GenBank/DDBJ databases">
        <authorList>
            <person name="Varghese N."/>
            <person name="Submissions S."/>
        </authorList>
    </citation>
    <scope>NUCLEOTIDE SEQUENCE [LARGE SCALE GENOMIC DNA]</scope>
    <source>
        <strain evidence="2">BL36</strain>
    </source>
</reference>
<dbReference type="Proteomes" id="UP000199048">
    <property type="component" value="Unassembled WGS sequence"/>
</dbReference>
<sequence>MPTLFRFFATIAILAGLVFAAMFALANFVVPTPREMTVTIPASKLQPGNR</sequence>
<dbReference type="EMBL" id="FOTK01000011">
    <property type="protein sequence ID" value="SFL81998.1"/>
    <property type="molecule type" value="Genomic_DNA"/>
</dbReference>
<evidence type="ECO:0008006" key="3">
    <source>
        <dbReference type="Google" id="ProtNLM"/>
    </source>
</evidence>
<gene>
    <name evidence="1" type="ORF">SAMN05192568_1011129</name>
</gene>
<proteinExistence type="predicted"/>
<name>A0A1I4KTD2_9HYPH</name>
<protein>
    <recommendedName>
        <fullName evidence="3">Histidine kinase</fullName>
    </recommendedName>
</protein>
<accession>A0A1I4KTD2</accession>
<organism evidence="1 2">
    <name type="scientific">Methylobacterium pseudosasicola</name>
    <dbReference type="NCBI Taxonomy" id="582667"/>
    <lineage>
        <taxon>Bacteria</taxon>
        <taxon>Pseudomonadati</taxon>
        <taxon>Pseudomonadota</taxon>
        <taxon>Alphaproteobacteria</taxon>
        <taxon>Hyphomicrobiales</taxon>
        <taxon>Methylobacteriaceae</taxon>
        <taxon>Methylobacterium</taxon>
    </lineage>
</organism>
<keyword evidence="2" id="KW-1185">Reference proteome</keyword>
<dbReference type="RefSeq" id="WP_092040960.1">
    <property type="nucleotide sequence ID" value="NZ_FOTK01000011.1"/>
</dbReference>
<dbReference type="OrthoDB" id="9805893at2"/>
<evidence type="ECO:0000313" key="1">
    <source>
        <dbReference type="EMBL" id="SFL81998.1"/>
    </source>
</evidence>
<evidence type="ECO:0000313" key="2">
    <source>
        <dbReference type="Proteomes" id="UP000199048"/>
    </source>
</evidence>
<dbReference type="STRING" id="582667.SAMN05192568_1011129"/>